<keyword evidence="3" id="KW-1185">Reference proteome</keyword>
<name>A0A7X0HXA0_9BACI</name>
<dbReference type="RefSeq" id="WP_184529101.1">
    <property type="nucleotide sequence ID" value="NZ_JACHGK010000019.1"/>
</dbReference>
<feature type="coiled-coil region" evidence="1">
    <location>
        <begin position="39"/>
        <end position="73"/>
    </location>
</feature>
<gene>
    <name evidence="2" type="ORF">HNR53_003970</name>
</gene>
<dbReference type="EMBL" id="JACHGK010000019">
    <property type="protein sequence ID" value="MBB6447290.1"/>
    <property type="molecule type" value="Genomic_DNA"/>
</dbReference>
<organism evidence="2 3">
    <name type="scientific">Bacillus benzoevorans</name>
    <dbReference type="NCBI Taxonomy" id="1456"/>
    <lineage>
        <taxon>Bacteria</taxon>
        <taxon>Bacillati</taxon>
        <taxon>Bacillota</taxon>
        <taxon>Bacilli</taxon>
        <taxon>Bacillales</taxon>
        <taxon>Bacillaceae</taxon>
        <taxon>Bacillus</taxon>
    </lineage>
</organism>
<evidence type="ECO:0000256" key="1">
    <source>
        <dbReference type="SAM" id="Coils"/>
    </source>
</evidence>
<protein>
    <submittedName>
        <fullName evidence="2">Uncharacterized protein YifN (PemK superfamily)</fullName>
    </submittedName>
</protein>
<evidence type="ECO:0000313" key="3">
    <source>
        <dbReference type="Proteomes" id="UP000531594"/>
    </source>
</evidence>
<reference evidence="2 3" key="1">
    <citation type="submission" date="2020-08" db="EMBL/GenBank/DDBJ databases">
        <title>Genomic Encyclopedia of Type Strains, Phase IV (KMG-IV): sequencing the most valuable type-strain genomes for metagenomic binning, comparative biology and taxonomic classification.</title>
        <authorList>
            <person name="Goeker M."/>
        </authorList>
    </citation>
    <scope>NUCLEOTIDE SEQUENCE [LARGE SCALE GENOMIC DNA]</scope>
    <source>
        <strain evidence="2 3">DSM 5391</strain>
    </source>
</reference>
<accession>A0A7X0HXA0</accession>
<proteinExistence type="predicted"/>
<sequence length="79" mass="9732">MDKEKQEHKQFLEQQLEWCKKQDRILEVIEMKLNEMKKIAQSTLEHELTEIEIERLNSRLKELKSEVYFLENQLYTVVH</sequence>
<evidence type="ECO:0000313" key="2">
    <source>
        <dbReference type="EMBL" id="MBB6447290.1"/>
    </source>
</evidence>
<dbReference type="Proteomes" id="UP000531594">
    <property type="component" value="Unassembled WGS sequence"/>
</dbReference>
<comment type="caution">
    <text evidence="2">The sequence shown here is derived from an EMBL/GenBank/DDBJ whole genome shotgun (WGS) entry which is preliminary data.</text>
</comment>
<dbReference type="AlphaFoldDB" id="A0A7X0HXA0"/>
<keyword evidence="1" id="KW-0175">Coiled coil</keyword>